<keyword evidence="1" id="KW-0472">Membrane</keyword>
<feature type="transmembrane region" description="Helical" evidence="1">
    <location>
        <begin position="46"/>
        <end position="67"/>
    </location>
</feature>
<dbReference type="OrthoDB" id="194358at2759"/>
<gene>
    <name evidence="2" type="ORF">B0I35DRAFT_441476</name>
</gene>
<feature type="transmembrane region" description="Helical" evidence="1">
    <location>
        <begin position="295"/>
        <end position="313"/>
    </location>
</feature>
<keyword evidence="1" id="KW-0812">Transmembrane</keyword>
<protein>
    <submittedName>
        <fullName evidence="2">Uncharacterized protein</fullName>
    </submittedName>
</protein>
<feature type="transmembrane region" description="Helical" evidence="1">
    <location>
        <begin position="212"/>
        <end position="235"/>
    </location>
</feature>
<accession>A0A8K0SLV8</accession>
<keyword evidence="1" id="KW-1133">Transmembrane helix</keyword>
<proteinExistence type="predicted"/>
<comment type="caution">
    <text evidence="2">The sequence shown here is derived from an EMBL/GenBank/DDBJ whole genome shotgun (WGS) entry which is preliminary data.</text>
</comment>
<feature type="transmembrane region" description="Helical" evidence="1">
    <location>
        <begin position="173"/>
        <end position="192"/>
    </location>
</feature>
<dbReference type="EMBL" id="JAGPNK010000014">
    <property type="protein sequence ID" value="KAH7309117.1"/>
    <property type="molecule type" value="Genomic_DNA"/>
</dbReference>
<reference evidence="2" key="1">
    <citation type="journal article" date="2021" name="Nat. Commun.">
        <title>Genetic determinants of endophytism in the Arabidopsis root mycobiome.</title>
        <authorList>
            <person name="Mesny F."/>
            <person name="Miyauchi S."/>
            <person name="Thiergart T."/>
            <person name="Pickel B."/>
            <person name="Atanasova L."/>
            <person name="Karlsson M."/>
            <person name="Huettel B."/>
            <person name="Barry K.W."/>
            <person name="Haridas S."/>
            <person name="Chen C."/>
            <person name="Bauer D."/>
            <person name="Andreopoulos W."/>
            <person name="Pangilinan J."/>
            <person name="LaButti K."/>
            <person name="Riley R."/>
            <person name="Lipzen A."/>
            <person name="Clum A."/>
            <person name="Drula E."/>
            <person name="Henrissat B."/>
            <person name="Kohler A."/>
            <person name="Grigoriev I.V."/>
            <person name="Martin F.M."/>
            <person name="Hacquard S."/>
        </authorList>
    </citation>
    <scope>NUCLEOTIDE SEQUENCE</scope>
    <source>
        <strain evidence="2">MPI-CAGE-CH-0235</strain>
    </source>
</reference>
<evidence type="ECO:0000313" key="2">
    <source>
        <dbReference type="EMBL" id="KAH7309117.1"/>
    </source>
</evidence>
<dbReference type="Proteomes" id="UP000813444">
    <property type="component" value="Unassembled WGS sequence"/>
</dbReference>
<name>A0A8K0SLV8_9HYPO</name>
<evidence type="ECO:0000313" key="3">
    <source>
        <dbReference type="Proteomes" id="UP000813444"/>
    </source>
</evidence>
<dbReference type="AlphaFoldDB" id="A0A8K0SLV8"/>
<organism evidence="2 3">
    <name type="scientific">Stachybotrys elegans</name>
    <dbReference type="NCBI Taxonomy" id="80388"/>
    <lineage>
        <taxon>Eukaryota</taxon>
        <taxon>Fungi</taxon>
        <taxon>Dikarya</taxon>
        <taxon>Ascomycota</taxon>
        <taxon>Pezizomycotina</taxon>
        <taxon>Sordariomycetes</taxon>
        <taxon>Hypocreomycetidae</taxon>
        <taxon>Hypocreales</taxon>
        <taxon>Stachybotryaceae</taxon>
        <taxon>Stachybotrys</taxon>
    </lineage>
</organism>
<sequence>MPPAEGFEGDEFSNNLFSDLAPLLTLFGEQVTKQFLTMSMSWEDNILLAMGPLGIITIIVSAIRVGGGKGLKTLIGRARESRSVVEQELLSSTSENVCELWNGQEIVRLVGSWDETSTLVVDQNGDVSEMAHAWCDGRLEYSDHLRTELYVKSLTQRAPNIALNVSGSTVSMGILRTWTAIGLLVQMFAMAFPGIATYQQGWDKAGVPVAEYAYPCFLLGTVCLAIGLLLCGHIIEGATTERMFWVTEEGWKDGLMFFVLQQKKSVGDLQFPFCIILPAMDDGKFRLSSLNNNDYRNLATISTIFAIVGYVVQFVGLRALHWSASIVQLGVTVIMTAIRAGVRQSLAKDPVSSVPWEGHEEAWLTQIVLSARERRKGVDCGPRDTTNANFMQRARVHCSKILQQAKGSLSNRHELTLGFGEESYFWEIIWQPCASDVGGFMQNHYRPICSFLQVGLYQSPASNEDAREPANEPVLASPPHVYSRISDCIRSERTGTYVDMDELSSVSQALCTAIEHTMGILCQDDAVMWKQPIGSMLKTSEQGGASSMKLQWTFNVRYGSARDYHQPQTTQNRFCLNIEGLQNSGPRADVANPHTWRVDHDLIQAAIGLSVYTNAVRDALRNGRQDKPDGPRPRHYRPYKKDIRIIGYERENGNSSSHFSYEKIKQWLKDEIAVAIHSKPRPQLFREGDWNSNSIFGLFLSSLTDDDSSCLESPSADECREVYIERVGYYTATVRFAQELFSLFMLGVASNIDGVKGDMTSLCDTTDGLPGIKRMSNSIFTSISRALINEKLVEDVGEAEVLIIPAFAKYNLLPTKETEGSPEEHAEVRG</sequence>
<keyword evidence="3" id="KW-1185">Reference proteome</keyword>
<evidence type="ECO:0000256" key="1">
    <source>
        <dbReference type="SAM" id="Phobius"/>
    </source>
</evidence>